<dbReference type="GO" id="GO:0016791">
    <property type="term" value="F:phosphatase activity"/>
    <property type="evidence" value="ECO:0007669"/>
    <property type="project" value="TreeGrafter"/>
</dbReference>
<name>A0A8I3A2K3_9AGAM</name>
<proteinExistence type="predicted"/>
<dbReference type="PANTHER" id="PTHR48100:SF1">
    <property type="entry name" value="HISTIDINE PHOSPHATASE FAMILY PROTEIN-RELATED"/>
    <property type="match status" value="1"/>
</dbReference>
<gene>
    <name evidence="1" type="ORF">JVT61DRAFT_14329</name>
</gene>
<reference evidence="1" key="1">
    <citation type="submission" date="2021-03" db="EMBL/GenBank/DDBJ databases">
        <title>Evolutionary innovations through gain and loss of genes in the ectomycorrhizal Boletales.</title>
        <authorList>
            <person name="Wu G."/>
            <person name="Miyauchi S."/>
            <person name="Morin E."/>
            <person name="Yang Z.-L."/>
            <person name="Xu J."/>
            <person name="Martin F.M."/>
        </authorList>
    </citation>
    <scope>NUCLEOTIDE SEQUENCE</scope>
    <source>
        <strain evidence="1">BR01</strain>
    </source>
</reference>
<dbReference type="EMBL" id="JAGFBS010000078">
    <property type="protein sequence ID" value="KAG6369496.1"/>
    <property type="molecule type" value="Genomic_DNA"/>
</dbReference>
<dbReference type="PANTHER" id="PTHR48100">
    <property type="entry name" value="BROAD-SPECIFICITY PHOSPHATASE YOR283W-RELATED"/>
    <property type="match status" value="1"/>
</dbReference>
<comment type="caution">
    <text evidence="1">The sequence shown here is derived from an EMBL/GenBank/DDBJ whole genome shotgun (WGS) entry which is preliminary data.</text>
</comment>
<dbReference type="OrthoDB" id="496981at2759"/>
<accession>A0A8I3A2K3</accession>
<dbReference type="InterPro" id="IPR050275">
    <property type="entry name" value="PGM_Phosphatase"/>
</dbReference>
<sequence length="254" mass="29179">MDKVIVRSISCSQLRLILTLSRDNVGEAKHGIRVGRRTNGAGLFGREVDVGVPRWGRYFRDGTTDPQLTPLGEQQAQEAHGAWKTERLFGIPLPEKLYTSPLTRAIRTHQVTFGDTPFPSGLKTIILENMREHNGVHTCDKRRTRSDIQAAFPEYGFEEGFTENDQLWKANSRETYEDIDVRARCVLDKIFQNDREQCGLSFCFSRWNSVLKLTRGRISYISHSTWWLHQLLLASVSSSALDFTHRRFVPVLKR</sequence>
<dbReference type="SUPFAM" id="SSF53254">
    <property type="entry name" value="Phosphoglycerate mutase-like"/>
    <property type="match status" value="1"/>
</dbReference>
<dbReference type="CDD" id="cd07067">
    <property type="entry name" value="HP_PGM_like"/>
    <property type="match status" value="1"/>
</dbReference>
<dbReference type="GO" id="GO:0005737">
    <property type="term" value="C:cytoplasm"/>
    <property type="evidence" value="ECO:0007669"/>
    <property type="project" value="TreeGrafter"/>
</dbReference>
<evidence type="ECO:0000313" key="2">
    <source>
        <dbReference type="Proteomes" id="UP000683000"/>
    </source>
</evidence>
<evidence type="ECO:0000313" key="1">
    <source>
        <dbReference type="EMBL" id="KAG6369496.1"/>
    </source>
</evidence>
<dbReference type="AlphaFoldDB" id="A0A8I3A2K3"/>
<dbReference type="Proteomes" id="UP000683000">
    <property type="component" value="Unassembled WGS sequence"/>
</dbReference>
<protein>
    <submittedName>
        <fullName evidence="1">Histidine phosphatase superfamily</fullName>
    </submittedName>
</protein>
<dbReference type="InterPro" id="IPR013078">
    <property type="entry name" value="His_Pase_superF_clade-1"/>
</dbReference>
<keyword evidence="2" id="KW-1185">Reference proteome</keyword>
<dbReference type="Pfam" id="PF00300">
    <property type="entry name" value="His_Phos_1"/>
    <property type="match status" value="1"/>
</dbReference>
<dbReference type="InterPro" id="IPR029033">
    <property type="entry name" value="His_PPase_superfam"/>
</dbReference>
<dbReference type="Gene3D" id="3.40.50.1240">
    <property type="entry name" value="Phosphoglycerate mutase-like"/>
    <property type="match status" value="1"/>
</dbReference>
<organism evidence="1 2">
    <name type="scientific">Boletus reticuloceps</name>
    <dbReference type="NCBI Taxonomy" id="495285"/>
    <lineage>
        <taxon>Eukaryota</taxon>
        <taxon>Fungi</taxon>
        <taxon>Dikarya</taxon>
        <taxon>Basidiomycota</taxon>
        <taxon>Agaricomycotina</taxon>
        <taxon>Agaricomycetes</taxon>
        <taxon>Agaricomycetidae</taxon>
        <taxon>Boletales</taxon>
        <taxon>Boletineae</taxon>
        <taxon>Boletaceae</taxon>
        <taxon>Boletoideae</taxon>
        <taxon>Boletus</taxon>
    </lineage>
</organism>